<name>A0A382D6U6_9ZZZZ</name>
<dbReference type="EMBL" id="UINC01037781">
    <property type="protein sequence ID" value="SVB33782.1"/>
    <property type="molecule type" value="Genomic_DNA"/>
</dbReference>
<reference evidence="1" key="1">
    <citation type="submission" date="2018-05" db="EMBL/GenBank/DDBJ databases">
        <authorList>
            <person name="Lanie J.A."/>
            <person name="Ng W.-L."/>
            <person name="Kazmierczak K.M."/>
            <person name="Andrzejewski T.M."/>
            <person name="Davidsen T.M."/>
            <person name="Wayne K.J."/>
            <person name="Tettelin H."/>
            <person name="Glass J.I."/>
            <person name="Rusch D."/>
            <person name="Podicherti R."/>
            <person name="Tsui H.-C.T."/>
            <person name="Winkler M.E."/>
        </authorList>
    </citation>
    <scope>NUCLEOTIDE SEQUENCE</scope>
</reference>
<organism evidence="1">
    <name type="scientific">marine metagenome</name>
    <dbReference type="NCBI Taxonomy" id="408172"/>
    <lineage>
        <taxon>unclassified sequences</taxon>
        <taxon>metagenomes</taxon>
        <taxon>ecological metagenomes</taxon>
    </lineage>
</organism>
<evidence type="ECO:0000313" key="1">
    <source>
        <dbReference type="EMBL" id="SVB33782.1"/>
    </source>
</evidence>
<protein>
    <submittedName>
        <fullName evidence="1">Uncharacterized protein</fullName>
    </submittedName>
</protein>
<gene>
    <name evidence="1" type="ORF">METZ01_LOCUS186636</name>
</gene>
<accession>A0A382D6U6</accession>
<dbReference type="AlphaFoldDB" id="A0A382D6U6"/>
<sequence length="49" mass="5741">MIPAKRSVHQQTECIKDLMNTKFYLDQSSIHVNKKNILPKSLFKPRSIL</sequence>
<proteinExistence type="predicted"/>